<feature type="domain" description="VOC" evidence="2">
    <location>
        <begin position="178"/>
        <end position="290"/>
    </location>
</feature>
<dbReference type="KEGG" id="rpod:E0E05_06125"/>
<keyword evidence="4" id="KW-1185">Reference proteome</keyword>
<dbReference type="Gene3D" id="3.10.180.10">
    <property type="entry name" value="2,3-Dihydroxybiphenyl 1,2-Dioxygenase, domain 1"/>
    <property type="match status" value="2"/>
</dbReference>
<dbReference type="InterPro" id="IPR018146">
    <property type="entry name" value="Glyoxalase_1_CS"/>
</dbReference>
<dbReference type="EMBL" id="CP036532">
    <property type="protein sequence ID" value="QBK30213.1"/>
    <property type="molecule type" value="Genomic_DNA"/>
</dbReference>
<evidence type="ECO:0000259" key="2">
    <source>
        <dbReference type="PROSITE" id="PS51819"/>
    </source>
</evidence>
<dbReference type="GeneID" id="90766868"/>
<name>A0A4P6V073_9HYPH</name>
<dbReference type="RefSeq" id="WP_131615915.1">
    <property type="nucleotide sequence ID" value="NZ_CP036532.1"/>
</dbReference>
<evidence type="ECO:0000313" key="4">
    <source>
        <dbReference type="Proteomes" id="UP000293719"/>
    </source>
</evidence>
<dbReference type="OrthoDB" id="9792626at2"/>
<accession>A0A4P6V073</accession>
<reference evidence="3 4" key="1">
    <citation type="journal article" date="2017" name="Int. J. Syst. Evol. Microbiol.">
        <title>Roseitalea porphyridii gen. nov., sp. nov., isolated from a red alga, and reclassification of Hoeflea suaedae Chung et al. 2013 as Pseudohoeflea suaedae gen. nov., comb. nov.</title>
        <authorList>
            <person name="Hyeon J.W."/>
            <person name="Jeong S.E."/>
            <person name="Baek K."/>
            <person name="Jeon C.O."/>
        </authorList>
    </citation>
    <scope>NUCLEOTIDE SEQUENCE [LARGE SCALE GENOMIC DNA]</scope>
    <source>
        <strain evidence="3 4">MA7-20</strain>
    </source>
</reference>
<dbReference type="PROSITE" id="PS00934">
    <property type="entry name" value="GLYOXALASE_I_1"/>
    <property type="match status" value="1"/>
</dbReference>
<dbReference type="AlphaFoldDB" id="A0A4P6V073"/>
<sequence length="290" mass="30841">MSRTATITDEEAFDWSRASVRIGDVTLMVRDMGRVAEFYASALGLNVLSSTTGQTVLGAGNTPLLTLVGDGALKPRDPSAAGLFHTAFLLPSRAHLARWLVHAAESGVRLEGASDHKVSEALYLSDPEGNGIEIYADRPTNAWHDDDGAIAMATDPLDLQALAAHADRPWAGFPEDGFIGHVHLQVGDARAAESFYAGTLGLEVMARYPGASFFGADGYHHQLAANHWRSGSAGHRLLGHAGLAEVTLVVAPHVRDRVVGTAADYETAEGRMVLEDPWGTRIALVDKAGD</sequence>
<proteinExistence type="predicted"/>
<gene>
    <name evidence="3" type="ORF">E0E05_06125</name>
</gene>
<dbReference type="InterPro" id="IPR037523">
    <property type="entry name" value="VOC_core"/>
</dbReference>
<dbReference type="PANTHER" id="PTHR43279">
    <property type="entry name" value="CATECHOL-2,3-DIOXYGENASE"/>
    <property type="match status" value="1"/>
</dbReference>
<evidence type="ECO:0000313" key="3">
    <source>
        <dbReference type="EMBL" id="QBK30213.1"/>
    </source>
</evidence>
<dbReference type="Pfam" id="PF00903">
    <property type="entry name" value="Glyoxalase"/>
    <property type="match status" value="2"/>
</dbReference>
<dbReference type="PANTHER" id="PTHR43279:SF1">
    <property type="entry name" value="CATECHOL-2,3-DIOXYGENASE"/>
    <property type="match status" value="1"/>
</dbReference>
<feature type="domain" description="VOC" evidence="2">
    <location>
        <begin position="21"/>
        <end position="137"/>
    </location>
</feature>
<dbReference type="SUPFAM" id="SSF54593">
    <property type="entry name" value="Glyoxalase/Bleomycin resistance protein/Dihydroxybiphenyl dioxygenase"/>
    <property type="match status" value="2"/>
</dbReference>
<dbReference type="GO" id="GO:0046872">
    <property type="term" value="F:metal ion binding"/>
    <property type="evidence" value="ECO:0007669"/>
    <property type="project" value="UniProtKB-KW"/>
</dbReference>
<dbReference type="GO" id="GO:0004462">
    <property type="term" value="F:lactoylglutathione lyase activity"/>
    <property type="evidence" value="ECO:0007669"/>
    <property type="project" value="InterPro"/>
</dbReference>
<dbReference type="InterPro" id="IPR004360">
    <property type="entry name" value="Glyas_Fos-R_dOase_dom"/>
</dbReference>
<dbReference type="InterPro" id="IPR029068">
    <property type="entry name" value="Glyas_Bleomycin-R_OHBP_Dase"/>
</dbReference>
<keyword evidence="1" id="KW-0479">Metal-binding</keyword>
<organism evidence="3 4">
    <name type="scientific">Roseitalea porphyridii</name>
    <dbReference type="NCBI Taxonomy" id="1852022"/>
    <lineage>
        <taxon>Bacteria</taxon>
        <taxon>Pseudomonadati</taxon>
        <taxon>Pseudomonadota</taxon>
        <taxon>Alphaproteobacteria</taxon>
        <taxon>Hyphomicrobiales</taxon>
        <taxon>Ahrensiaceae</taxon>
        <taxon>Roseitalea</taxon>
    </lineage>
</organism>
<dbReference type="Proteomes" id="UP000293719">
    <property type="component" value="Chromosome"/>
</dbReference>
<protein>
    <submittedName>
        <fullName evidence="3">VOC family protein</fullName>
    </submittedName>
</protein>
<dbReference type="PROSITE" id="PS51819">
    <property type="entry name" value="VOC"/>
    <property type="match status" value="2"/>
</dbReference>
<evidence type="ECO:0000256" key="1">
    <source>
        <dbReference type="ARBA" id="ARBA00022723"/>
    </source>
</evidence>